<sequence>MKFEIVGRIESPETFATGNAIREIKRLRRAYGKGRWRKRKGIAEVRFDDGSTRRAEIHWYEASGIGKKELKIKRFLD</sequence>
<proteinExistence type="predicted"/>
<evidence type="ECO:0000313" key="2">
    <source>
        <dbReference type="Proteomes" id="UP000092695"/>
    </source>
</evidence>
<organism evidence="1 2">
    <name type="scientific">Woeseia oceani</name>
    <dbReference type="NCBI Taxonomy" id="1548547"/>
    <lineage>
        <taxon>Bacteria</taxon>
        <taxon>Pseudomonadati</taxon>
        <taxon>Pseudomonadota</taxon>
        <taxon>Gammaproteobacteria</taxon>
        <taxon>Woeseiales</taxon>
        <taxon>Woeseiaceae</taxon>
        <taxon>Woeseia</taxon>
    </lineage>
</organism>
<protein>
    <submittedName>
        <fullName evidence="1">Uncharacterized protein</fullName>
    </submittedName>
</protein>
<evidence type="ECO:0000313" key="1">
    <source>
        <dbReference type="EMBL" id="ANO52050.1"/>
    </source>
</evidence>
<keyword evidence="2" id="KW-1185">Reference proteome</keyword>
<dbReference type="STRING" id="1548547.BA177_13325"/>
<dbReference type="EMBL" id="CP016268">
    <property type="protein sequence ID" value="ANO52050.1"/>
    <property type="molecule type" value="Genomic_DNA"/>
</dbReference>
<reference evidence="1 2" key="1">
    <citation type="submission" date="2016-06" db="EMBL/GenBank/DDBJ databases">
        <title>Complete genome sequence of a deep-branching marine Gamma Proteobacterium Woeseia oceani type strain XK5.</title>
        <authorList>
            <person name="Mu D."/>
            <person name="Du Z."/>
        </authorList>
    </citation>
    <scope>NUCLEOTIDE SEQUENCE [LARGE SCALE GENOMIC DNA]</scope>
    <source>
        <strain evidence="1 2">XK5</strain>
    </source>
</reference>
<dbReference type="KEGG" id="woc:BA177_13325"/>
<accession>A0A193LHQ2</accession>
<dbReference type="Proteomes" id="UP000092695">
    <property type="component" value="Chromosome"/>
</dbReference>
<name>A0A193LHQ2_9GAMM</name>
<dbReference type="AlphaFoldDB" id="A0A193LHQ2"/>
<gene>
    <name evidence="1" type="ORF">BA177_13325</name>
</gene>